<dbReference type="AlphaFoldDB" id="A0A1D3RI72"/>
<dbReference type="GeneID" id="39869286"/>
<dbReference type="KEGG" id="pmal:PMUG01_10028600"/>
<feature type="domain" description="RAP" evidence="1">
    <location>
        <begin position="1057"/>
        <end position="1120"/>
    </location>
</feature>
<dbReference type="PROSITE" id="PS51286">
    <property type="entry name" value="RAP"/>
    <property type="match status" value="1"/>
</dbReference>
<evidence type="ECO:0000259" key="1">
    <source>
        <dbReference type="PROSITE" id="PS51286"/>
    </source>
</evidence>
<accession>A0A1D3RI72</accession>
<keyword evidence="3" id="KW-1185">Reference proteome</keyword>
<dbReference type="OrthoDB" id="360738at2759"/>
<dbReference type="SMART" id="SM00952">
    <property type="entry name" value="RAP"/>
    <property type="match status" value="1"/>
</dbReference>
<reference evidence="2 3" key="1">
    <citation type="submission" date="2016-06" db="EMBL/GenBank/DDBJ databases">
        <authorList>
            <consortium name="Pathogen Informatics"/>
        </authorList>
    </citation>
    <scope>NUCLEOTIDE SEQUENCE [LARGE SCALE GENOMIC DNA]</scope>
</reference>
<sequence length="1129" mass="134020">MKKLSIKNLGSQIFSFSNVRIKKCNFYSNKKKKNELFINSKSDPNLLNSKEDFDDVQFDDRFAPGFSFDLNIEDKKWKEEEKNEYKKFMKRVQNGNITPSKLYQTEAMENVKEDREMVDQIRDDTEPINQSDFAIDRITENIYITEKREDSEMNPYEHTNSSSKFEAVVHNYYEEKKYDKNINTQKKKDVNKNINDKYIEKQIHHPLCYKKNNATSNKLIEESNHSDLFKFLVNSKEQNIERMKVMINTLKKRKNILLDVEDEYRDKFFSILLSNVERIPYEDLIYTIDILYELNIKNVVRDLSYEVIKMVKNEKITNNKITNNKITNNKITNNKITNDKITNDKITNDKITNDKITNDKITNDKITNDKITNEMITNEMITNEMITNEMITNEMITNEMITNEMIRNEEDDYQREQRKIKLCLHYVTTLNKCSLYFADFYDFLITKINYMNNNELVIFANECFKHSLRTKHYLDKIVILCVQKVSEFDLHTLQSLYYSFHCFCKEYSNFYNSSLTIMMTNVDKFNIPFYRLLLKIASHFKHEEKYINLIALVSNRLSVHVRNLKEGKEVLTKCSIYKSADLMMTGTGDMQHKEGKLDKGIENGSYHNFFLEEQRNDGRRGQTNDTANTFVEDSKNTVKMEMVKGREDEEKVEAGGVKEVVETEEAYKGGNAVAEIVHPQQYSSKLMKCKTEEKIFTGSELKEDEKSINEKSIQIIKCLRYLEYSKRNREEVKIVVNDIFELMKENMECIKLLEIEDVVYCIVCFSSYNKRIVLYNNLLDILCERSNELLHAKNISLWAIPIISLSKIAWFHLNYMTYLFDCIKDNYVLNRLNVFQLLKLLSSLVKMNIYDENIYKILIEKLYNDWDTIKKKFIDIATFLWSCAYVNIIYKPLFDSSYKLIINFLEKQSLSKDAIVYKNCFVNITWSLIVANYHKTQNNFDKILNITFLNRDPNDSQAFKRLHQIADACFKEIPKSLINLKCVDNMYKYCMHEKCKILRNDFNIYKKEKDAIKVRNKILNELIQILKNFNISYDVQFEPYNNCPYIIDILLNREMKIGICLFGKEHLMRTLKKSCWDYLNTGFVSLQMRILFAHGWRIIPINAGTWLQLNNDEKRTFLYECFKRHSIQI</sequence>
<name>A0A1D3RI72_PLAMA</name>
<dbReference type="VEuPathDB" id="PlasmoDB:PmUG01_10028600"/>
<organism evidence="2 3">
    <name type="scientific">Plasmodium malariae</name>
    <dbReference type="NCBI Taxonomy" id="5858"/>
    <lineage>
        <taxon>Eukaryota</taxon>
        <taxon>Sar</taxon>
        <taxon>Alveolata</taxon>
        <taxon>Apicomplexa</taxon>
        <taxon>Aconoidasida</taxon>
        <taxon>Haemosporida</taxon>
        <taxon>Plasmodiidae</taxon>
        <taxon>Plasmodium</taxon>
        <taxon>Plasmodium (Plasmodium)</taxon>
    </lineage>
</organism>
<dbReference type="EMBL" id="LT594631">
    <property type="protein sequence ID" value="SCN44869.1"/>
    <property type="molecule type" value="Genomic_DNA"/>
</dbReference>
<gene>
    <name evidence="2" type="primary">PmUG01_10028600</name>
    <name evidence="2" type="ORF">PMUG01_10028600</name>
</gene>
<dbReference type="OMA" id="WKIIPIN"/>
<dbReference type="InterPro" id="IPR013584">
    <property type="entry name" value="RAP"/>
</dbReference>
<dbReference type="Proteomes" id="UP000219813">
    <property type="component" value="Chromosome 10"/>
</dbReference>
<dbReference type="RefSeq" id="XP_028862061.1">
    <property type="nucleotide sequence ID" value="XM_029005476.1"/>
</dbReference>
<evidence type="ECO:0000313" key="2">
    <source>
        <dbReference type="EMBL" id="SCN44869.1"/>
    </source>
</evidence>
<proteinExistence type="predicted"/>
<evidence type="ECO:0000313" key="3">
    <source>
        <dbReference type="Proteomes" id="UP000219813"/>
    </source>
</evidence>
<protein>
    <submittedName>
        <fullName evidence="2">RAP protein, putative</fullName>
    </submittedName>
</protein>
<dbReference type="Pfam" id="PF08373">
    <property type="entry name" value="RAP"/>
    <property type="match status" value="1"/>
</dbReference>